<name>A0ABV5XSE0_9NOCA</name>
<accession>A0ABV5XSE0</accession>
<organism evidence="1 2">
    <name type="scientific">Rhodococcus baikonurensis</name>
    <dbReference type="NCBI Taxonomy" id="172041"/>
    <lineage>
        <taxon>Bacteria</taxon>
        <taxon>Bacillati</taxon>
        <taxon>Actinomycetota</taxon>
        <taxon>Actinomycetes</taxon>
        <taxon>Mycobacteriales</taxon>
        <taxon>Nocardiaceae</taxon>
        <taxon>Rhodococcus</taxon>
        <taxon>Rhodococcus erythropolis group</taxon>
    </lineage>
</organism>
<sequence length="62" mass="7003">MHEHDDQTPDNHHPTRGEQLRALAQRVPNTIKTFLTACIVDCLANATTEQVSQLLHTLTNQQ</sequence>
<protein>
    <submittedName>
        <fullName evidence="1">Uncharacterized protein</fullName>
    </submittedName>
</protein>
<dbReference type="RefSeq" id="WP_209923332.1">
    <property type="nucleotide sequence ID" value="NZ_JBHMAS010000121.1"/>
</dbReference>
<dbReference type="Proteomes" id="UP001589587">
    <property type="component" value="Unassembled WGS sequence"/>
</dbReference>
<dbReference type="EMBL" id="JBHMAS010000121">
    <property type="protein sequence ID" value="MFB9785414.1"/>
    <property type="molecule type" value="Genomic_DNA"/>
</dbReference>
<evidence type="ECO:0000313" key="1">
    <source>
        <dbReference type="EMBL" id="MFB9785414.1"/>
    </source>
</evidence>
<keyword evidence="2" id="KW-1185">Reference proteome</keyword>
<gene>
    <name evidence="1" type="ORF">ACFFQ6_37575</name>
</gene>
<proteinExistence type="predicted"/>
<reference evidence="1 2" key="1">
    <citation type="submission" date="2024-09" db="EMBL/GenBank/DDBJ databases">
        <authorList>
            <person name="Sun Q."/>
            <person name="Mori K."/>
        </authorList>
    </citation>
    <scope>NUCLEOTIDE SEQUENCE [LARGE SCALE GENOMIC DNA]</scope>
    <source>
        <strain evidence="1 2">JCM 11411</strain>
    </source>
</reference>
<comment type="caution">
    <text evidence="1">The sequence shown here is derived from an EMBL/GenBank/DDBJ whole genome shotgun (WGS) entry which is preliminary data.</text>
</comment>
<evidence type="ECO:0000313" key="2">
    <source>
        <dbReference type="Proteomes" id="UP001589587"/>
    </source>
</evidence>